<evidence type="ECO:0008006" key="5">
    <source>
        <dbReference type="Google" id="ProtNLM"/>
    </source>
</evidence>
<dbReference type="eggNOG" id="ENOG5032HQS">
    <property type="taxonomic scope" value="Bacteria"/>
</dbReference>
<dbReference type="EMBL" id="ASWH01000005">
    <property type="protein sequence ID" value="EOW77229.1"/>
    <property type="molecule type" value="Genomic_DNA"/>
</dbReference>
<protein>
    <recommendedName>
        <fullName evidence="5">HTH cro/C1-type domain-containing protein</fullName>
    </recommendedName>
</protein>
<evidence type="ECO:0000313" key="4">
    <source>
        <dbReference type="Proteomes" id="UP000014160"/>
    </source>
</evidence>
<dbReference type="PATRIC" id="fig|1158614.3.peg.4110"/>
<gene>
    <name evidence="2" type="ORF">I592_04205</name>
    <name evidence="1" type="ORF">UKC_04135</name>
</gene>
<comment type="caution">
    <text evidence="1">The sequence shown here is derived from an EMBL/GenBank/DDBJ whole genome shotgun (WGS) entry which is preliminary data.</text>
</comment>
<evidence type="ECO:0000313" key="1">
    <source>
        <dbReference type="EMBL" id="EOI51460.1"/>
    </source>
</evidence>
<organism evidence="1 3">
    <name type="scientific">Enterococcus gilvus ATCC BAA-350</name>
    <dbReference type="NCBI Taxonomy" id="1158614"/>
    <lineage>
        <taxon>Bacteria</taxon>
        <taxon>Bacillati</taxon>
        <taxon>Bacillota</taxon>
        <taxon>Bacilli</taxon>
        <taxon>Lactobacillales</taxon>
        <taxon>Enterococcaceae</taxon>
        <taxon>Enterococcus</taxon>
    </lineage>
</organism>
<reference evidence="1 3" key="1">
    <citation type="submission" date="2013-02" db="EMBL/GenBank/DDBJ databases">
        <title>The Genome Sequence of Enterococcus gilvus ATCC BAA-350.</title>
        <authorList>
            <consortium name="The Broad Institute Genome Sequencing Platform"/>
            <consortium name="The Broad Institute Genome Sequencing Center for Infectious Disease"/>
            <person name="Earl A.M."/>
            <person name="Gilmore M.S."/>
            <person name="Lebreton F."/>
            <person name="Walker B."/>
            <person name="Young S.K."/>
            <person name="Zeng Q."/>
            <person name="Gargeya S."/>
            <person name="Fitzgerald M."/>
            <person name="Haas B."/>
            <person name="Abouelleil A."/>
            <person name="Alvarado L."/>
            <person name="Arachchi H.M."/>
            <person name="Berlin A.M."/>
            <person name="Chapman S.B."/>
            <person name="Dewar J."/>
            <person name="Goldberg J."/>
            <person name="Griggs A."/>
            <person name="Gujja S."/>
            <person name="Hansen M."/>
            <person name="Howarth C."/>
            <person name="Imamovic A."/>
            <person name="Larimer J."/>
            <person name="McCowan C."/>
            <person name="Murphy C."/>
            <person name="Neiman D."/>
            <person name="Pearson M."/>
            <person name="Priest M."/>
            <person name="Roberts A."/>
            <person name="Saif S."/>
            <person name="Shea T."/>
            <person name="Sisk P."/>
            <person name="Sykes S."/>
            <person name="Wortman J."/>
            <person name="Nusbaum C."/>
            <person name="Birren B."/>
        </authorList>
    </citation>
    <scope>NUCLEOTIDE SEQUENCE [LARGE SCALE GENOMIC DNA]</scope>
    <source>
        <strain evidence="1 3">ATCC BAA-350</strain>
    </source>
</reference>
<proteinExistence type="predicted"/>
<dbReference type="Proteomes" id="UP000014160">
    <property type="component" value="Unassembled WGS sequence"/>
</dbReference>
<evidence type="ECO:0000313" key="3">
    <source>
        <dbReference type="Proteomes" id="UP000013750"/>
    </source>
</evidence>
<accession>R2V0T7</accession>
<dbReference type="EMBL" id="AJDQ01000034">
    <property type="protein sequence ID" value="EOI51460.1"/>
    <property type="molecule type" value="Genomic_DNA"/>
</dbReference>
<reference evidence="2 4" key="2">
    <citation type="submission" date="2013-03" db="EMBL/GenBank/DDBJ databases">
        <title>The Genome Sequence of Enterococcus gilvus ATCC BAA-350 (PacBio/Illumina hybrid assembly).</title>
        <authorList>
            <consortium name="The Broad Institute Genomics Platform"/>
            <consortium name="The Broad Institute Genome Sequencing Center for Infectious Disease"/>
            <person name="Earl A."/>
            <person name="Russ C."/>
            <person name="Gilmore M."/>
            <person name="Surin D."/>
            <person name="Walker B."/>
            <person name="Young S."/>
            <person name="Zeng Q."/>
            <person name="Gargeya S."/>
            <person name="Fitzgerald M."/>
            <person name="Haas B."/>
            <person name="Abouelleil A."/>
            <person name="Allen A.W."/>
            <person name="Alvarado L."/>
            <person name="Arachchi H.M."/>
            <person name="Berlin A.M."/>
            <person name="Chapman S.B."/>
            <person name="Gainer-Dewar J."/>
            <person name="Goldberg J."/>
            <person name="Griggs A."/>
            <person name="Gujja S."/>
            <person name="Hansen M."/>
            <person name="Howarth C."/>
            <person name="Imamovic A."/>
            <person name="Ireland A."/>
            <person name="Larimer J."/>
            <person name="McCowan C."/>
            <person name="Murphy C."/>
            <person name="Pearson M."/>
            <person name="Poon T.W."/>
            <person name="Priest M."/>
            <person name="Roberts A."/>
            <person name="Saif S."/>
            <person name="Shea T."/>
            <person name="Sisk P."/>
            <person name="Sykes S."/>
            <person name="Wortman J."/>
            <person name="Nusbaum C."/>
            <person name="Birren B."/>
        </authorList>
    </citation>
    <scope>NUCLEOTIDE SEQUENCE [LARGE SCALE GENOMIC DNA]</scope>
    <source>
        <strain evidence="2 4">ATCC BAA-350</strain>
    </source>
</reference>
<sequence length="106" mass="12656">MEQGTKEFRNEYDRYILKLLIKEYYISRPELSKAIGLTLSFVREFDNGTRSFGATALDQFEELVFSKYEPLLKVHEYDLNQIKEQLESIESDEELEAFRLNNFEMI</sequence>
<keyword evidence="4" id="KW-1185">Reference proteome</keyword>
<dbReference type="AlphaFoldDB" id="R2V0T7"/>
<dbReference type="OrthoDB" id="2189092at2"/>
<evidence type="ECO:0000313" key="2">
    <source>
        <dbReference type="EMBL" id="EOW77229.1"/>
    </source>
</evidence>
<name>R2V0T7_9ENTE</name>
<dbReference type="Proteomes" id="UP000013750">
    <property type="component" value="Unassembled WGS sequence"/>
</dbReference>
<dbReference type="HOGENOM" id="CLU_2192911_0_0_9"/>
<dbReference type="RefSeq" id="WP_010782448.1">
    <property type="nucleotide sequence ID" value="NZ_ASWH01000005.1"/>
</dbReference>